<keyword evidence="2" id="KW-1185">Reference proteome</keyword>
<sequence>MLRPFICAIVTVVAISCYQLLKFTTLGSSLKFLPMSEPTWSSIYSGYLHRADPHPNPKTFTPIRSALELVVLRNSQVEHEGIDLAIFSDRTVIDSKGGVRILKEHDFEGIMELGRLVNDLPTTGGFRNQWRVQHDRTGRPIDRILYAGGKLSPVPRERYEEEYTETSVYGFDKHRIRLEERVGSFTTLAPPLWELVGLAMEARESEREEDVAVLNKLKAVLGNVY</sequence>
<dbReference type="OrthoDB" id="3006153at2759"/>
<reference evidence="1 2" key="1">
    <citation type="submission" date="2014-04" db="EMBL/GenBank/DDBJ databases">
        <authorList>
            <consortium name="DOE Joint Genome Institute"/>
            <person name="Kuo A."/>
            <person name="Gay G."/>
            <person name="Dore J."/>
            <person name="Kohler A."/>
            <person name="Nagy L.G."/>
            <person name="Floudas D."/>
            <person name="Copeland A."/>
            <person name="Barry K.W."/>
            <person name="Cichocki N."/>
            <person name="Veneault-Fourrey C."/>
            <person name="LaButti K."/>
            <person name="Lindquist E.A."/>
            <person name="Lipzen A."/>
            <person name="Lundell T."/>
            <person name="Morin E."/>
            <person name="Murat C."/>
            <person name="Sun H."/>
            <person name="Tunlid A."/>
            <person name="Henrissat B."/>
            <person name="Grigoriev I.V."/>
            <person name="Hibbett D.S."/>
            <person name="Martin F."/>
            <person name="Nordberg H.P."/>
            <person name="Cantor M.N."/>
            <person name="Hua S.X."/>
        </authorList>
    </citation>
    <scope>NUCLEOTIDE SEQUENCE [LARGE SCALE GENOMIC DNA]</scope>
    <source>
        <strain evidence="2">h7</strain>
    </source>
</reference>
<dbReference type="PROSITE" id="PS51257">
    <property type="entry name" value="PROKAR_LIPOPROTEIN"/>
    <property type="match status" value="1"/>
</dbReference>
<evidence type="ECO:0000313" key="1">
    <source>
        <dbReference type="EMBL" id="KIM39407.1"/>
    </source>
</evidence>
<dbReference type="HOGENOM" id="CLU_085458_1_0_1"/>
<accession>A0A0C2YEE8</accession>
<organism evidence="1 2">
    <name type="scientific">Hebeloma cylindrosporum</name>
    <dbReference type="NCBI Taxonomy" id="76867"/>
    <lineage>
        <taxon>Eukaryota</taxon>
        <taxon>Fungi</taxon>
        <taxon>Dikarya</taxon>
        <taxon>Basidiomycota</taxon>
        <taxon>Agaricomycotina</taxon>
        <taxon>Agaricomycetes</taxon>
        <taxon>Agaricomycetidae</taxon>
        <taxon>Agaricales</taxon>
        <taxon>Agaricineae</taxon>
        <taxon>Hymenogastraceae</taxon>
        <taxon>Hebeloma</taxon>
    </lineage>
</organism>
<dbReference type="AlphaFoldDB" id="A0A0C2YEE8"/>
<proteinExistence type="predicted"/>
<name>A0A0C2YEE8_HEBCY</name>
<evidence type="ECO:0000313" key="2">
    <source>
        <dbReference type="Proteomes" id="UP000053424"/>
    </source>
</evidence>
<protein>
    <submittedName>
        <fullName evidence="1">Uncharacterized protein</fullName>
    </submittedName>
</protein>
<reference evidence="2" key="2">
    <citation type="submission" date="2015-01" db="EMBL/GenBank/DDBJ databases">
        <title>Evolutionary Origins and Diversification of the Mycorrhizal Mutualists.</title>
        <authorList>
            <consortium name="DOE Joint Genome Institute"/>
            <consortium name="Mycorrhizal Genomics Consortium"/>
            <person name="Kohler A."/>
            <person name="Kuo A."/>
            <person name="Nagy L.G."/>
            <person name="Floudas D."/>
            <person name="Copeland A."/>
            <person name="Barry K.W."/>
            <person name="Cichocki N."/>
            <person name="Veneault-Fourrey C."/>
            <person name="LaButti K."/>
            <person name="Lindquist E.A."/>
            <person name="Lipzen A."/>
            <person name="Lundell T."/>
            <person name="Morin E."/>
            <person name="Murat C."/>
            <person name="Riley R."/>
            <person name="Ohm R."/>
            <person name="Sun H."/>
            <person name="Tunlid A."/>
            <person name="Henrissat B."/>
            <person name="Grigoriev I.V."/>
            <person name="Hibbett D.S."/>
            <person name="Martin F."/>
        </authorList>
    </citation>
    <scope>NUCLEOTIDE SEQUENCE [LARGE SCALE GENOMIC DNA]</scope>
    <source>
        <strain evidence="2">h7</strain>
    </source>
</reference>
<gene>
    <name evidence="1" type="ORF">M413DRAFT_446923</name>
</gene>
<dbReference type="EMBL" id="KN831785">
    <property type="protein sequence ID" value="KIM39407.1"/>
    <property type="molecule type" value="Genomic_DNA"/>
</dbReference>
<dbReference type="Proteomes" id="UP000053424">
    <property type="component" value="Unassembled WGS sequence"/>
</dbReference>